<dbReference type="Proteomes" id="UP000786662">
    <property type="component" value="Unassembled WGS sequence"/>
</dbReference>
<sequence length="182" mass="20556">MNDLKPGVVIDLEGEPYEVLESNHNKVAQRRPVMQTKIRNVITGKVRTQTFQQSDTINAAEIERLVSKFIYRTKDEFFFQPEGADKIGFKEDMLGEKIGYLKKDMPVEIYFFKGKPISVKLPIKVVLEIKDAPPAARGDTVQGALKDAVLETGAEIKVPLFIEAGEKIEVDTRTGEYVRRAQ</sequence>
<dbReference type="NCBIfam" id="TIGR00038">
    <property type="entry name" value="efp"/>
    <property type="match status" value="1"/>
</dbReference>
<comment type="similarity">
    <text evidence="3 7">Belongs to the elongation factor P family.</text>
</comment>
<dbReference type="InterPro" id="IPR013185">
    <property type="entry name" value="Transl_elong_KOW-like"/>
</dbReference>
<dbReference type="FunFam" id="2.30.30.30:FF:000003">
    <property type="entry name" value="Elongation factor P"/>
    <property type="match status" value="1"/>
</dbReference>
<dbReference type="GO" id="GO:0005829">
    <property type="term" value="C:cytosol"/>
    <property type="evidence" value="ECO:0007669"/>
    <property type="project" value="UniProtKB-ARBA"/>
</dbReference>
<dbReference type="CDD" id="cd05794">
    <property type="entry name" value="S1_EF-P_repeat_2"/>
    <property type="match status" value="1"/>
</dbReference>
<dbReference type="Gene3D" id="2.30.30.30">
    <property type="match status" value="1"/>
</dbReference>
<reference evidence="11" key="1">
    <citation type="submission" date="2020-07" db="EMBL/GenBank/DDBJ databases">
        <title>Huge and variable diversity of episymbiotic CPR bacteria and DPANN archaea in groundwater ecosystems.</title>
        <authorList>
            <person name="He C.Y."/>
            <person name="Keren R."/>
            <person name="Whittaker M."/>
            <person name="Farag I.F."/>
            <person name="Doudna J."/>
            <person name="Cate J.H.D."/>
            <person name="Banfield J.F."/>
        </authorList>
    </citation>
    <scope>NUCLEOTIDE SEQUENCE</scope>
    <source>
        <strain evidence="10">NC_groundwater_191_Ag_S-0.1um_45_8</strain>
        <strain evidence="11">NC_groundwater_418_Ag_B-0.1um_45_10</strain>
    </source>
</reference>
<dbReference type="SUPFAM" id="SSF50249">
    <property type="entry name" value="Nucleic acid-binding proteins"/>
    <property type="match status" value="2"/>
</dbReference>
<protein>
    <recommendedName>
        <fullName evidence="7 8">Elongation factor P</fullName>
        <shortName evidence="7">EF-P</shortName>
    </recommendedName>
</protein>
<evidence type="ECO:0000256" key="5">
    <source>
        <dbReference type="ARBA" id="ARBA00022768"/>
    </source>
</evidence>
<organism evidence="11 12">
    <name type="scientific">Candidatus Sungiibacteriota bacterium</name>
    <dbReference type="NCBI Taxonomy" id="2750080"/>
    <lineage>
        <taxon>Bacteria</taxon>
        <taxon>Candidatus Sungiibacteriota</taxon>
    </lineage>
</organism>
<evidence type="ECO:0000256" key="8">
    <source>
        <dbReference type="NCBIfam" id="TIGR00038"/>
    </source>
</evidence>
<name>A0A931YDN0_9BACT</name>
<comment type="caution">
    <text evidence="11">The sequence shown here is derived from an EMBL/GenBank/DDBJ whole genome shotgun (WGS) entry which is preliminary data.</text>
</comment>
<keyword evidence="6 7" id="KW-0648">Protein biosynthesis</keyword>
<evidence type="ECO:0000313" key="10">
    <source>
        <dbReference type="EMBL" id="MBI2052311.1"/>
    </source>
</evidence>
<dbReference type="EMBL" id="JACPHQ010000021">
    <property type="protein sequence ID" value="MBI2465941.1"/>
    <property type="molecule type" value="Genomic_DNA"/>
</dbReference>
<dbReference type="GO" id="GO:0043043">
    <property type="term" value="P:peptide biosynthetic process"/>
    <property type="evidence" value="ECO:0007669"/>
    <property type="project" value="InterPro"/>
</dbReference>
<dbReference type="InterPro" id="IPR014722">
    <property type="entry name" value="Rib_uL2_dom2"/>
</dbReference>
<accession>A0A931YDN0</accession>
<dbReference type="InterPro" id="IPR011768">
    <property type="entry name" value="Transl_elongation_fac_P"/>
</dbReference>
<dbReference type="PIRSF" id="PIRSF005901">
    <property type="entry name" value="EF-P"/>
    <property type="match status" value="1"/>
</dbReference>
<evidence type="ECO:0000259" key="9">
    <source>
        <dbReference type="SMART" id="SM00841"/>
    </source>
</evidence>
<gene>
    <name evidence="7 11" type="primary">efp</name>
    <name evidence="10" type="ORF">HYT38_01355</name>
    <name evidence="11" type="ORF">HYV66_01780</name>
</gene>
<dbReference type="InterPro" id="IPR015365">
    <property type="entry name" value="Elong-fact-P_C"/>
</dbReference>
<evidence type="ECO:0000313" key="11">
    <source>
        <dbReference type="EMBL" id="MBI2465941.1"/>
    </source>
</evidence>
<dbReference type="Proteomes" id="UP000709672">
    <property type="component" value="Unassembled WGS sequence"/>
</dbReference>
<dbReference type="PANTHER" id="PTHR30053">
    <property type="entry name" value="ELONGATION FACTOR P"/>
    <property type="match status" value="1"/>
</dbReference>
<dbReference type="SUPFAM" id="SSF50104">
    <property type="entry name" value="Translation proteins SH3-like domain"/>
    <property type="match status" value="1"/>
</dbReference>
<comment type="subcellular location">
    <subcellularLocation>
        <location evidence="1 7">Cytoplasm</location>
    </subcellularLocation>
</comment>
<dbReference type="PROSITE" id="PS01275">
    <property type="entry name" value="EFP"/>
    <property type="match status" value="1"/>
</dbReference>
<comment type="function">
    <text evidence="7">Involved in peptide bond synthesis. Stimulates efficient translation and peptide-bond synthesis on native or reconstituted 70S ribosomes in vitro. Probably functions indirectly by altering the affinity of the ribosome for aminoacyl-tRNA, thus increasing their reactivity as acceptors for peptidyl transferase.</text>
</comment>
<evidence type="ECO:0000256" key="2">
    <source>
        <dbReference type="ARBA" id="ARBA00004815"/>
    </source>
</evidence>
<evidence type="ECO:0000256" key="1">
    <source>
        <dbReference type="ARBA" id="ARBA00004496"/>
    </source>
</evidence>
<dbReference type="PANTHER" id="PTHR30053:SF12">
    <property type="entry name" value="ELONGATION FACTOR P (EF-P) FAMILY PROTEIN"/>
    <property type="match status" value="1"/>
</dbReference>
<dbReference type="NCBIfam" id="NF001810">
    <property type="entry name" value="PRK00529.1"/>
    <property type="match status" value="1"/>
</dbReference>
<evidence type="ECO:0000256" key="4">
    <source>
        <dbReference type="ARBA" id="ARBA00022490"/>
    </source>
</evidence>
<evidence type="ECO:0000313" key="12">
    <source>
        <dbReference type="Proteomes" id="UP000709672"/>
    </source>
</evidence>
<comment type="pathway">
    <text evidence="2 7">Protein biosynthesis; polypeptide chain elongation.</text>
</comment>
<feature type="domain" description="Elongation factor P C-terminal" evidence="9">
    <location>
        <begin position="125"/>
        <end position="180"/>
    </location>
</feature>
<evidence type="ECO:0000256" key="7">
    <source>
        <dbReference type="HAMAP-Rule" id="MF_00141"/>
    </source>
</evidence>
<dbReference type="FunFam" id="2.40.50.140:FF:000004">
    <property type="entry name" value="Elongation factor P"/>
    <property type="match status" value="1"/>
</dbReference>
<dbReference type="GO" id="GO:0003746">
    <property type="term" value="F:translation elongation factor activity"/>
    <property type="evidence" value="ECO:0007669"/>
    <property type="project" value="UniProtKB-UniRule"/>
</dbReference>
<dbReference type="InterPro" id="IPR020599">
    <property type="entry name" value="Transl_elong_fac_P/YeiP"/>
</dbReference>
<dbReference type="SMART" id="SM00841">
    <property type="entry name" value="Elong-fact-P_C"/>
    <property type="match status" value="1"/>
</dbReference>
<dbReference type="InterPro" id="IPR013852">
    <property type="entry name" value="Transl_elong_P/YeiP_CS"/>
</dbReference>
<dbReference type="Pfam" id="PF09285">
    <property type="entry name" value="Elong-fact-P_C"/>
    <property type="match status" value="1"/>
</dbReference>
<dbReference type="Gene3D" id="2.40.50.140">
    <property type="entry name" value="Nucleic acid-binding proteins"/>
    <property type="match status" value="2"/>
</dbReference>
<dbReference type="InterPro" id="IPR008991">
    <property type="entry name" value="Translation_prot_SH3-like_sf"/>
</dbReference>
<keyword evidence="5 7" id="KW-0251">Elongation factor</keyword>
<dbReference type="AlphaFoldDB" id="A0A931YDN0"/>
<proteinExistence type="inferred from homology"/>
<dbReference type="HAMAP" id="MF_00141">
    <property type="entry name" value="EF_P"/>
    <property type="match status" value="1"/>
</dbReference>
<dbReference type="InterPro" id="IPR012340">
    <property type="entry name" value="NA-bd_OB-fold"/>
</dbReference>
<keyword evidence="4 7" id="KW-0963">Cytoplasm</keyword>
<dbReference type="Pfam" id="PF08207">
    <property type="entry name" value="EFP_N"/>
    <property type="match status" value="1"/>
</dbReference>
<evidence type="ECO:0000256" key="6">
    <source>
        <dbReference type="ARBA" id="ARBA00022917"/>
    </source>
</evidence>
<dbReference type="EMBL" id="JACOYY010000038">
    <property type="protein sequence ID" value="MBI2052311.1"/>
    <property type="molecule type" value="Genomic_DNA"/>
</dbReference>
<evidence type="ECO:0000256" key="3">
    <source>
        <dbReference type="ARBA" id="ARBA00009479"/>
    </source>
</evidence>